<gene>
    <name evidence="1" type="primary">RGD1359460</name>
    <name evidence="1" type="ORF">rCG_57030</name>
</gene>
<protein>
    <submittedName>
        <fullName evidence="1">MMR_HSR1 domain containing protein RGD1359460, isoform CRA_c</fullName>
    </submittedName>
</protein>
<evidence type="ECO:0000313" key="1">
    <source>
        <dbReference type="EMBL" id="EDL89875.1"/>
    </source>
</evidence>
<dbReference type="EMBL" id="CH473981">
    <property type="protein sequence ID" value="EDL89875.1"/>
    <property type="molecule type" value="Genomic_DNA"/>
</dbReference>
<reference evidence="2" key="1">
    <citation type="submission" date="2005-09" db="EMBL/GenBank/DDBJ databases">
        <authorList>
            <person name="Mural R.J."/>
            <person name="Li P.W."/>
            <person name="Adams M.D."/>
            <person name="Amanatides P.G."/>
            <person name="Baden-Tillson H."/>
            <person name="Barnstead M."/>
            <person name="Chin S.H."/>
            <person name="Dew I."/>
            <person name="Evans C.A."/>
            <person name="Ferriera S."/>
            <person name="Flanigan M."/>
            <person name="Fosler C."/>
            <person name="Glodek A."/>
            <person name="Gu Z."/>
            <person name="Holt R.A."/>
            <person name="Jennings D."/>
            <person name="Kraft C.L."/>
            <person name="Lu F."/>
            <person name="Nguyen T."/>
            <person name="Nusskern D.R."/>
            <person name="Pfannkoch C.M."/>
            <person name="Sitter C."/>
            <person name="Sutton G.G."/>
            <person name="Venter J.C."/>
            <person name="Wang Z."/>
            <person name="Woodage T."/>
            <person name="Zheng X.H."/>
            <person name="Zhong F."/>
        </authorList>
    </citation>
    <scope>NUCLEOTIDE SEQUENCE [LARGE SCALE GENOMIC DNA]</scope>
    <source>
        <strain>BN</strain>
        <strain evidence="2">Sprague-Dawley</strain>
    </source>
</reference>
<dbReference type="Proteomes" id="UP000234681">
    <property type="component" value="Chromosome 14"/>
</dbReference>
<accession>A6JCV3</accession>
<evidence type="ECO:0000313" key="2">
    <source>
        <dbReference type="Proteomes" id="UP000234681"/>
    </source>
</evidence>
<proteinExistence type="predicted"/>
<dbReference type="AlphaFoldDB" id="A6JCV3"/>
<name>A6JCV3_RAT</name>
<organism evidence="1 2">
    <name type="scientific">Rattus norvegicus</name>
    <name type="common">Rat</name>
    <dbReference type="NCBI Taxonomy" id="10116"/>
    <lineage>
        <taxon>Eukaryota</taxon>
        <taxon>Metazoa</taxon>
        <taxon>Chordata</taxon>
        <taxon>Craniata</taxon>
        <taxon>Vertebrata</taxon>
        <taxon>Euteleostomi</taxon>
        <taxon>Mammalia</taxon>
        <taxon>Eutheria</taxon>
        <taxon>Euarchontoglires</taxon>
        <taxon>Glires</taxon>
        <taxon>Rodentia</taxon>
        <taxon>Myomorpha</taxon>
        <taxon>Muroidea</taxon>
        <taxon>Muridae</taxon>
        <taxon>Murinae</taxon>
        <taxon>Rattus</taxon>
    </lineage>
</organism>
<sequence length="47" mass="5501">MWATLDINAEVCRSILNAKIIKTLEHLSFTFKDLQSQLFELLETMLM</sequence>